<dbReference type="Proteomes" id="UP000199236">
    <property type="component" value="Unassembled WGS sequence"/>
</dbReference>
<evidence type="ECO:0000313" key="1">
    <source>
        <dbReference type="EMBL" id="SFN53626.1"/>
    </source>
</evidence>
<accession>A0A1I4ZTL6</accession>
<gene>
    <name evidence="1" type="ORF">SAMN04488056_101215</name>
</gene>
<organism evidence="1 2">
    <name type="scientific">Cohaesibacter marisflavi</name>
    <dbReference type="NCBI Taxonomy" id="655353"/>
    <lineage>
        <taxon>Bacteria</taxon>
        <taxon>Pseudomonadati</taxon>
        <taxon>Pseudomonadota</taxon>
        <taxon>Alphaproteobacteria</taxon>
        <taxon>Hyphomicrobiales</taxon>
        <taxon>Cohaesibacteraceae</taxon>
    </lineage>
</organism>
<dbReference type="STRING" id="655353.SAMN04488056_101215"/>
<dbReference type="SUPFAM" id="SSF53474">
    <property type="entry name" value="alpha/beta-Hydrolases"/>
    <property type="match status" value="1"/>
</dbReference>
<dbReference type="GO" id="GO:0016787">
    <property type="term" value="F:hydrolase activity"/>
    <property type="evidence" value="ECO:0007669"/>
    <property type="project" value="InterPro"/>
</dbReference>
<dbReference type="InterPro" id="IPR010662">
    <property type="entry name" value="RBBP9/YdeN"/>
</dbReference>
<name>A0A1I4ZTL6_9HYPH</name>
<dbReference type="RefSeq" id="WP_210186615.1">
    <property type="nucleotide sequence ID" value="NZ_FOVR01000001.1"/>
</dbReference>
<evidence type="ECO:0008006" key="3">
    <source>
        <dbReference type="Google" id="ProtNLM"/>
    </source>
</evidence>
<proteinExistence type="predicted"/>
<protein>
    <recommendedName>
        <fullName evidence="3">Alpha/beta hydrolase family protein</fullName>
    </recommendedName>
</protein>
<keyword evidence="2" id="KW-1185">Reference proteome</keyword>
<sequence length="197" mass="21838">MIRQLTDPEVLEALATHAEQFDFVLVPGFKNSGPEHWQSFWEREIDLFSRIDQSRWDQRDIVLWIDAVGRLLTKRNRPAILIGHSLGALASACVIARGELNVVGGMFVAPAEPMRFAVEERIPHENLGIPTVVVASHNDKLISFARAKGLADGWASDFIDVGEAGHINSEAGFGRWPYGLTILRDLADRIVADKSKG</sequence>
<dbReference type="AlphaFoldDB" id="A0A1I4ZTL6"/>
<dbReference type="InterPro" id="IPR029058">
    <property type="entry name" value="AB_hydrolase_fold"/>
</dbReference>
<evidence type="ECO:0000313" key="2">
    <source>
        <dbReference type="Proteomes" id="UP000199236"/>
    </source>
</evidence>
<dbReference type="EMBL" id="FOVR01000001">
    <property type="protein sequence ID" value="SFN53626.1"/>
    <property type="molecule type" value="Genomic_DNA"/>
</dbReference>
<reference evidence="1 2" key="1">
    <citation type="submission" date="2016-10" db="EMBL/GenBank/DDBJ databases">
        <authorList>
            <person name="de Groot N.N."/>
        </authorList>
    </citation>
    <scope>NUCLEOTIDE SEQUENCE [LARGE SCALE GENOMIC DNA]</scope>
    <source>
        <strain evidence="1 2">CGMCC 1.9157</strain>
    </source>
</reference>
<dbReference type="Pfam" id="PF06821">
    <property type="entry name" value="Ser_hydrolase"/>
    <property type="match status" value="1"/>
</dbReference>
<dbReference type="Gene3D" id="3.40.50.1820">
    <property type="entry name" value="alpha/beta hydrolase"/>
    <property type="match status" value="1"/>
</dbReference>